<dbReference type="AlphaFoldDB" id="A0A1L4BSA6"/>
<keyword evidence="1" id="KW-0732">Signal</keyword>
<gene>
    <name evidence="2" type="ORF">F7310_04810</name>
</gene>
<reference evidence="2 3" key="1">
    <citation type="journal article" date="2016" name="Appl. Environ. Microbiol.">
        <title>Whole genome relationships among Francisella bacteria of diverse origin define new species and provide specific regions for detection.</title>
        <authorList>
            <person name="Challacombe J.F."/>
            <person name="Petersen J.M."/>
            <person name="Gallegos-Graves V."/>
            <person name="Hodge D."/>
            <person name="Pillai S."/>
            <person name="Kuske C.R."/>
        </authorList>
    </citation>
    <scope>NUCLEOTIDE SEQUENCE [LARGE SCALE GENOMIC DNA]</scope>
    <source>
        <strain evidence="3">TX07-7310</strain>
    </source>
</reference>
<name>A0A1L4BSA6_9GAMM</name>
<feature type="signal peptide" evidence="1">
    <location>
        <begin position="1"/>
        <end position="20"/>
    </location>
</feature>
<sequence>MVKKVLFLCTALFYCVGFSANPTNMQLAHKNNNEGYGIWVSGKGYIGISPTKWFLMKNRTEGAKYKWVYDEVGNRFLGLMYYNVGGKYTLRLVESKSSDNYEINTLSQLWSTYNPNLHTTISINKEGDIFVAISTTEDSNQSLGISEYSVTTHACIWRRNLSAPMQCVDKVNVFKHNDTTTIDQVTVDSIPGDYKSTHSRFFAVAGNMFYNCLYYGEERDPMGTSWQFDCYSETVVKQNDEEKQGALQAITSGGNYSDNEIIVVSSNGYYFINKDDWWNFEEGGVNYPKFNTIMVGSKFLTNSISNDIDCFIKYSELSELVYRNTACGTEFDKIVNINYISNNEGNLVLGTGLQGSIIASPNGGKDWFTGIINTGDVNANFNDSIVSRSHFAAFSGEIGILETDKGDIYLSQDPGNIPNSFWYKAPDPESEYHS</sequence>
<accession>A0A1L4BSA6</accession>
<evidence type="ECO:0000313" key="3">
    <source>
        <dbReference type="Proteomes" id="UP000184222"/>
    </source>
</evidence>
<keyword evidence="3" id="KW-1185">Reference proteome</keyword>
<dbReference type="Proteomes" id="UP000184222">
    <property type="component" value="Chromosome"/>
</dbReference>
<proteinExistence type="predicted"/>
<feature type="chain" id="PRO_5013267469" evidence="1">
    <location>
        <begin position="21"/>
        <end position="434"/>
    </location>
</feature>
<evidence type="ECO:0000256" key="1">
    <source>
        <dbReference type="SAM" id="SignalP"/>
    </source>
</evidence>
<dbReference type="KEGG" id="frx:F7310_04810"/>
<dbReference type="RefSeq" id="WP_072712197.1">
    <property type="nucleotide sequence ID" value="NZ_CP016796.1"/>
</dbReference>
<evidence type="ECO:0000313" key="2">
    <source>
        <dbReference type="EMBL" id="API86721.1"/>
    </source>
</evidence>
<organism evidence="2 3">
    <name type="scientific">Francisella uliginis</name>
    <dbReference type="NCBI Taxonomy" id="573570"/>
    <lineage>
        <taxon>Bacteria</taxon>
        <taxon>Pseudomonadati</taxon>
        <taxon>Pseudomonadota</taxon>
        <taxon>Gammaproteobacteria</taxon>
        <taxon>Thiotrichales</taxon>
        <taxon>Francisellaceae</taxon>
        <taxon>Francisella</taxon>
    </lineage>
</organism>
<dbReference type="EMBL" id="CP016796">
    <property type="protein sequence ID" value="API86721.1"/>
    <property type="molecule type" value="Genomic_DNA"/>
</dbReference>
<protein>
    <submittedName>
        <fullName evidence="2">Uncharacterized protein</fullName>
    </submittedName>
</protein>
<dbReference type="STRING" id="573570.F7310_04810"/>